<dbReference type="EMBL" id="UINC01001282">
    <property type="protein sequence ID" value="SUZ76543.1"/>
    <property type="molecule type" value="Genomic_DNA"/>
</dbReference>
<evidence type="ECO:0008006" key="2">
    <source>
        <dbReference type="Google" id="ProtNLM"/>
    </source>
</evidence>
<protein>
    <recommendedName>
        <fullName evidence="2">Cytochrome c domain-containing protein</fullName>
    </recommendedName>
</protein>
<dbReference type="SUPFAM" id="SSF47175">
    <property type="entry name" value="Cytochromes"/>
    <property type="match status" value="1"/>
</dbReference>
<proteinExistence type="predicted"/>
<dbReference type="GO" id="GO:0009055">
    <property type="term" value="F:electron transfer activity"/>
    <property type="evidence" value="ECO:0007669"/>
    <property type="project" value="InterPro"/>
</dbReference>
<evidence type="ECO:0000313" key="1">
    <source>
        <dbReference type="EMBL" id="SUZ76543.1"/>
    </source>
</evidence>
<accession>A0A381QFV6</accession>
<reference evidence="1" key="1">
    <citation type="submission" date="2018-05" db="EMBL/GenBank/DDBJ databases">
        <authorList>
            <person name="Lanie J.A."/>
            <person name="Ng W.-L."/>
            <person name="Kazmierczak K.M."/>
            <person name="Andrzejewski T.M."/>
            <person name="Davidsen T.M."/>
            <person name="Wayne K.J."/>
            <person name="Tettelin H."/>
            <person name="Glass J.I."/>
            <person name="Rusch D."/>
            <person name="Podicherti R."/>
            <person name="Tsui H.-C.T."/>
            <person name="Winkler M.E."/>
        </authorList>
    </citation>
    <scope>NUCLEOTIDE SEQUENCE</scope>
</reference>
<name>A0A381QFV6_9ZZZZ</name>
<organism evidence="1">
    <name type="scientific">marine metagenome</name>
    <dbReference type="NCBI Taxonomy" id="408172"/>
    <lineage>
        <taxon>unclassified sequences</taxon>
        <taxon>metagenomes</taxon>
        <taxon>ecological metagenomes</taxon>
    </lineage>
</organism>
<dbReference type="GO" id="GO:0020037">
    <property type="term" value="F:heme binding"/>
    <property type="evidence" value="ECO:0007669"/>
    <property type="project" value="InterPro"/>
</dbReference>
<sequence>VLVVASLVACEVPAPEPSQAPQDDLQPTATVEDLMRSLVDPAADAIWDAVVITSTAAGLDERRPETDDDWNALERSAVVLAESGNLLQIDDRPIAAAGSVSELPGVDLEPSDIAARVAAEPRAWARSARELRDAGGVTLEAVRARDVDALLASGDRLYVACENCHSRFWYPDDSTTSVGPTTSASPSR</sequence>
<gene>
    <name evidence="1" type="ORF">METZ01_LOCUS29397</name>
</gene>
<feature type="non-terminal residue" evidence="1">
    <location>
        <position position="1"/>
    </location>
</feature>
<dbReference type="InterPro" id="IPR010980">
    <property type="entry name" value="Cyt_c/b562"/>
</dbReference>
<dbReference type="AlphaFoldDB" id="A0A381QFV6"/>
<dbReference type="GO" id="GO:0022900">
    <property type="term" value="P:electron transport chain"/>
    <property type="evidence" value="ECO:0007669"/>
    <property type="project" value="InterPro"/>
</dbReference>
<dbReference type="GO" id="GO:0005506">
    <property type="term" value="F:iron ion binding"/>
    <property type="evidence" value="ECO:0007669"/>
    <property type="project" value="InterPro"/>
</dbReference>